<organism evidence="11 12">
    <name type="scientific">Pelagicoccus enzymogenes</name>
    <dbReference type="NCBI Taxonomy" id="2773457"/>
    <lineage>
        <taxon>Bacteria</taxon>
        <taxon>Pseudomonadati</taxon>
        <taxon>Verrucomicrobiota</taxon>
        <taxon>Opitutia</taxon>
        <taxon>Puniceicoccales</taxon>
        <taxon>Pelagicoccaceae</taxon>
        <taxon>Pelagicoccus</taxon>
    </lineage>
</organism>
<evidence type="ECO:0000256" key="3">
    <source>
        <dbReference type="ARBA" id="ARBA00012633"/>
    </source>
</evidence>
<comment type="catalytic activity">
    <reaction evidence="7">
        <text>adenosine 2',5'-bisphosphate + H2O = AMP + phosphate</text>
        <dbReference type="Rhea" id="RHEA:77643"/>
        <dbReference type="ChEBI" id="CHEBI:15377"/>
        <dbReference type="ChEBI" id="CHEBI:43474"/>
        <dbReference type="ChEBI" id="CHEBI:194156"/>
        <dbReference type="ChEBI" id="CHEBI:456215"/>
        <dbReference type="EC" id="3.1.3.7"/>
    </reaction>
    <physiologicalReaction direction="left-to-right" evidence="7">
        <dbReference type="Rhea" id="RHEA:77644"/>
    </physiologicalReaction>
</comment>
<sequence>MPFEKELAVAQEAVRKASQLCSAAQRGLVDAEKHDKADKSPVTVADYGAQALVLSTLAAAFPGDPAVGEEDSSDLRKAENAELFSRVVEYAQKVDASLDADSVLAAIDRGSHSGGSSGRFWTLDPIDGTKGFLRGEQYAVALALIENGEVLLGVLGCPNLPVDPNKPEGEKGCLLFAVKGQGAFQAPLSDLSAATSISTDSVTDPAQAVFCESVESGHTAHGRSASITEALGTAVEPFRMDSQCKYAAVSRGQASVYLRLPTRPGYEEKIWDHAAGYIVLLEAGGKIADTFGQPLDFSLGRTLKNNKGIVATSPAVFESVVKAVVASAE</sequence>
<name>A0A927F921_9BACT</name>
<evidence type="ECO:0000256" key="4">
    <source>
        <dbReference type="ARBA" id="ARBA00022723"/>
    </source>
</evidence>
<dbReference type="Gene3D" id="3.30.540.10">
    <property type="entry name" value="Fructose-1,6-Bisphosphatase, subunit A, domain 1"/>
    <property type="match status" value="1"/>
</dbReference>
<dbReference type="PRINTS" id="PR00377">
    <property type="entry name" value="IMPHPHTASES"/>
</dbReference>
<evidence type="ECO:0000256" key="5">
    <source>
        <dbReference type="ARBA" id="ARBA00022801"/>
    </source>
</evidence>
<evidence type="ECO:0000256" key="6">
    <source>
        <dbReference type="ARBA" id="ARBA00022842"/>
    </source>
</evidence>
<dbReference type="PROSITE" id="PS00630">
    <property type="entry name" value="IMP_2"/>
    <property type="match status" value="1"/>
</dbReference>
<dbReference type="Pfam" id="PF00459">
    <property type="entry name" value="Inositol_P"/>
    <property type="match status" value="1"/>
</dbReference>
<dbReference type="GO" id="GO:0000103">
    <property type="term" value="P:sulfate assimilation"/>
    <property type="evidence" value="ECO:0007669"/>
    <property type="project" value="TreeGrafter"/>
</dbReference>
<dbReference type="PROSITE" id="PS00629">
    <property type="entry name" value="IMP_1"/>
    <property type="match status" value="1"/>
</dbReference>
<dbReference type="InterPro" id="IPR020550">
    <property type="entry name" value="Inositol_monophosphatase_CS"/>
</dbReference>
<evidence type="ECO:0000256" key="10">
    <source>
        <dbReference type="PIRSR" id="PIRSR600760-2"/>
    </source>
</evidence>
<proteinExistence type="inferred from homology"/>
<comment type="caution">
    <text evidence="11">The sequence shown here is derived from an EMBL/GenBank/DDBJ whole genome shotgun (WGS) entry which is preliminary data.</text>
</comment>
<feature type="binding site" evidence="10">
    <location>
        <position position="272"/>
    </location>
    <ligand>
        <name>Mg(2+)</name>
        <dbReference type="ChEBI" id="CHEBI:18420"/>
        <label>1</label>
        <note>catalytic</note>
    </ligand>
</feature>
<evidence type="ECO:0000256" key="2">
    <source>
        <dbReference type="ARBA" id="ARBA00009759"/>
    </source>
</evidence>
<dbReference type="NCBIfam" id="TIGR01330">
    <property type="entry name" value="bisphos_HAL2"/>
    <property type="match status" value="1"/>
</dbReference>
<gene>
    <name evidence="11" type="ORF">IEN85_06630</name>
</gene>
<feature type="binding site" evidence="10">
    <location>
        <position position="124"/>
    </location>
    <ligand>
        <name>Mg(2+)</name>
        <dbReference type="ChEBI" id="CHEBI:18420"/>
        <label>1</label>
        <note>catalytic</note>
    </ligand>
</feature>
<keyword evidence="4 10" id="KW-0479">Metal-binding</keyword>
<dbReference type="EC" id="3.1.3.7" evidence="3"/>
<keyword evidence="6 10" id="KW-0460">Magnesium</keyword>
<dbReference type="FunFam" id="3.40.190.80:FF:000003">
    <property type="entry name" value="PAP-specific phosphatase HAL2-like"/>
    <property type="match status" value="1"/>
</dbReference>
<dbReference type="Proteomes" id="UP000622317">
    <property type="component" value="Unassembled WGS sequence"/>
</dbReference>
<evidence type="ECO:0000256" key="1">
    <source>
        <dbReference type="ARBA" id="ARBA00001946"/>
    </source>
</evidence>
<protein>
    <recommendedName>
        <fullName evidence="3">3'(2'),5'-bisphosphate nucleotidase</fullName>
        <ecNumber evidence="3">3.1.3.7</ecNumber>
    </recommendedName>
</protein>
<reference evidence="11" key="1">
    <citation type="submission" date="2020-09" db="EMBL/GenBank/DDBJ databases">
        <title>Pelagicoccus enzymogenes sp. nov. with an EPS production, isolated from marine sediment.</title>
        <authorList>
            <person name="Feng X."/>
        </authorList>
    </citation>
    <scope>NUCLEOTIDE SEQUENCE</scope>
    <source>
        <strain evidence="11">NFK12</strain>
    </source>
</reference>
<comment type="catalytic activity">
    <reaction evidence="8">
        <text>adenosine 3',5'-bisphosphate + H2O = AMP + phosphate</text>
        <dbReference type="Rhea" id="RHEA:10040"/>
        <dbReference type="ChEBI" id="CHEBI:15377"/>
        <dbReference type="ChEBI" id="CHEBI:43474"/>
        <dbReference type="ChEBI" id="CHEBI:58343"/>
        <dbReference type="ChEBI" id="CHEBI:456215"/>
        <dbReference type="EC" id="3.1.3.7"/>
    </reaction>
    <physiologicalReaction direction="left-to-right" evidence="8">
        <dbReference type="Rhea" id="RHEA:10041"/>
    </physiologicalReaction>
</comment>
<evidence type="ECO:0000256" key="7">
    <source>
        <dbReference type="ARBA" id="ARBA00044466"/>
    </source>
</evidence>
<feature type="binding site" evidence="10">
    <location>
        <position position="69"/>
    </location>
    <ligand>
        <name>Mg(2+)</name>
        <dbReference type="ChEBI" id="CHEBI:18420"/>
        <label>1</label>
        <note>catalytic</note>
    </ligand>
</feature>
<dbReference type="GO" id="GO:0046854">
    <property type="term" value="P:phosphatidylinositol phosphate biosynthetic process"/>
    <property type="evidence" value="ECO:0007669"/>
    <property type="project" value="InterPro"/>
</dbReference>
<dbReference type="SUPFAM" id="SSF56655">
    <property type="entry name" value="Carbohydrate phosphatase"/>
    <property type="match status" value="1"/>
</dbReference>
<dbReference type="GO" id="GO:0046872">
    <property type="term" value="F:metal ion binding"/>
    <property type="evidence" value="ECO:0007669"/>
    <property type="project" value="UniProtKB-KW"/>
</dbReference>
<dbReference type="CDD" id="cd01517">
    <property type="entry name" value="PAP_phosphatase"/>
    <property type="match status" value="1"/>
</dbReference>
<comment type="similarity">
    <text evidence="2">Belongs to the inositol monophosphatase superfamily.</text>
</comment>
<evidence type="ECO:0000256" key="8">
    <source>
        <dbReference type="ARBA" id="ARBA00044479"/>
    </source>
</evidence>
<dbReference type="GO" id="GO:0008441">
    <property type="term" value="F:3'(2'),5'-bisphosphate nucleotidase activity"/>
    <property type="evidence" value="ECO:0007669"/>
    <property type="project" value="UniProtKB-EC"/>
</dbReference>
<feature type="binding site" evidence="10">
    <location>
        <position position="127"/>
    </location>
    <ligand>
        <name>Mg(2+)</name>
        <dbReference type="ChEBI" id="CHEBI:18420"/>
        <label>1</label>
        <note>catalytic</note>
    </ligand>
</feature>
<dbReference type="InterPro" id="IPR000760">
    <property type="entry name" value="Inositol_monophosphatase-like"/>
</dbReference>
<dbReference type="InterPro" id="IPR051090">
    <property type="entry name" value="Inositol_monoP_superfamily"/>
</dbReference>
<dbReference type="PANTHER" id="PTHR43200">
    <property type="entry name" value="PHOSPHATASE"/>
    <property type="match status" value="1"/>
</dbReference>
<evidence type="ECO:0000256" key="9">
    <source>
        <dbReference type="ARBA" id="ARBA00044484"/>
    </source>
</evidence>
<dbReference type="EMBL" id="JACYFG010000007">
    <property type="protein sequence ID" value="MBD5779163.1"/>
    <property type="molecule type" value="Genomic_DNA"/>
</dbReference>
<dbReference type="InterPro" id="IPR020583">
    <property type="entry name" value="Inositol_monoP_metal-BS"/>
</dbReference>
<comment type="catalytic activity">
    <reaction evidence="9">
        <text>3'-phosphoadenylyl sulfate + H2O = adenosine 5'-phosphosulfate + phosphate</text>
        <dbReference type="Rhea" id="RHEA:77639"/>
        <dbReference type="ChEBI" id="CHEBI:15377"/>
        <dbReference type="ChEBI" id="CHEBI:43474"/>
        <dbReference type="ChEBI" id="CHEBI:58243"/>
        <dbReference type="ChEBI" id="CHEBI:58339"/>
        <dbReference type="EC" id="3.1.3.7"/>
    </reaction>
    <physiologicalReaction direction="left-to-right" evidence="9">
        <dbReference type="Rhea" id="RHEA:77640"/>
    </physiologicalReaction>
</comment>
<accession>A0A927F921</accession>
<dbReference type="AlphaFoldDB" id="A0A927F921"/>
<keyword evidence="5 11" id="KW-0378">Hydrolase</keyword>
<dbReference type="PANTHER" id="PTHR43200:SF6">
    <property type="entry name" value="3'(2'),5'-BISPHOSPHATE NUCLEOTIDASE"/>
    <property type="match status" value="1"/>
</dbReference>
<dbReference type="InterPro" id="IPR006239">
    <property type="entry name" value="DPNP"/>
</dbReference>
<dbReference type="RefSeq" id="WP_191616300.1">
    <property type="nucleotide sequence ID" value="NZ_JACYFG010000007.1"/>
</dbReference>
<feature type="binding site" evidence="10">
    <location>
        <position position="126"/>
    </location>
    <ligand>
        <name>Mg(2+)</name>
        <dbReference type="ChEBI" id="CHEBI:18420"/>
        <label>1</label>
        <note>catalytic</note>
    </ligand>
</feature>
<dbReference type="Gene3D" id="3.40.190.80">
    <property type="match status" value="1"/>
</dbReference>
<comment type="cofactor">
    <cofactor evidence="1 10">
        <name>Mg(2+)</name>
        <dbReference type="ChEBI" id="CHEBI:18420"/>
    </cofactor>
</comment>
<evidence type="ECO:0000313" key="11">
    <source>
        <dbReference type="EMBL" id="MBD5779163.1"/>
    </source>
</evidence>
<evidence type="ECO:0000313" key="12">
    <source>
        <dbReference type="Proteomes" id="UP000622317"/>
    </source>
</evidence>
<keyword evidence="12" id="KW-1185">Reference proteome</keyword>